<keyword evidence="4 6" id="KW-1133">Transmembrane helix</keyword>
<evidence type="ECO:0000313" key="8">
    <source>
        <dbReference type="EMBL" id="GGG62084.1"/>
    </source>
</evidence>
<dbReference type="Pfam" id="PF12698">
    <property type="entry name" value="ABC2_membrane_3"/>
    <property type="match status" value="1"/>
</dbReference>
<accession>A0A917LXG4</accession>
<gene>
    <name evidence="8" type="ORF">GCM10011398_01710</name>
</gene>
<dbReference type="RefSeq" id="WP_188453456.1">
    <property type="nucleotide sequence ID" value="NZ_BMFR01000001.1"/>
</dbReference>
<evidence type="ECO:0000256" key="5">
    <source>
        <dbReference type="ARBA" id="ARBA00023136"/>
    </source>
</evidence>
<dbReference type="InterPro" id="IPR051449">
    <property type="entry name" value="ABC-2_transporter_component"/>
</dbReference>
<feature type="domain" description="ABC-2 type transporter transmembrane" evidence="7">
    <location>
        <begin position="24"/>
        <end position="398"/>
    </location>
</feature>
<feature type="transmembrane region" description="Helical" evidence="6">
    <location>
        <begin position="257"/>
        <end position="279"/>
    </location>
</feature>
<evidence type="ECO:0000256" key="2">
    <source>
        <dbReference type="ARBA" id="ARBA00022475"/>
    </source>
</evidence>
<dbReference type="PANTHER" id="PTHR30294:SF29">
    <property type="entry name" value="MULTIDRUG ABC TRANSPORTER PERMEASE YBHS-RELATED"/>
    <property type="match status" value="1"/>
</dbReference>
<keyword evidence="3 6" id="KW-0812">Transmembrane</keyword>
<keyword evidence="2" id="KW-1003">Cell membrane</keyword>
<feature type="transmembrane region" description="Helical" evidence="6">
    <location>
        <begin position="380"/>
        <end position="400"/>
    </location>
</feature>
<comment type="subcellular location">
    <subcellularLocation>
        <location evidence="1">Cell membrane</location>
        <topology evidence="1">Multi-pass membrane protein</topology>
    </subcellularLocation>
</comment>
<reference evidence="8" key="1">
    <citation type="journal article" date="2014" name="Int. J. Syst. Evol. Microbiol.">
        <title>Complete genome sequence of Corynebacterium casei LMG S-19264T (=DSM 44701T), isolated from a smear-ripened cheese.</title>
        <authorList>
            <consortium name="US DOE Joint Genome Institute (JGI-PGF)"/>
            <person name="Walter F."/>
            <person name="Albersmeier A."/>
            <person name="Kalinowski J."/>
            <person name="Ruckert C."/>
        </authorList>
    </citation>
    <scope>NUCLEOTIDE SEQUENCE</scope>
    <source>
        <strain evidence="8">CGMCC 1.12754</strain>
    </source>
</reference>
<evidence type="ECO:0000313" key="9">
    <source>
        <dbReference type="Proteomes" id="UP000622860"/>
    </source>
</evidence>
<protein>
    <recommendedName>
        <fullName evidence="7">ABC-2 type transporter transmembrane domain-containing protein</fullName>
    </recommendedName>
</protein>
<evidence type="ECO:0000256" key="1">
    <source>
        <dbReference type="ARBA" id="ARBA00004651"/>
    </source>
</evidence>
<proteinExistence type="predicted"/>
<keyword evidence="5 6" id="KW-0472">Membrane</keyword>
<dbReference type="PANTHER" id="PTHR30294">
    <property type="entry name" value="MEMBRANE COMPONENT OF ABC TRANSPORTER YHHJ-RELATED"/>
    <property type="match status" value="1"/>
</dbReference>
<feature type="transmembrane region" description="Helical" evidence="6">
    <location>
        <begin position="213"/>
        <end position="236"/>
    </location>
</feature>
<dbReference type="GO" id="GO:0140359">
    <property type="term" value="F:ABC-type transporter activity"/>
    <property type="evidence" value="ECO:0007669"/>
    <property type="project" value="InterPro"/>
</dbReference>
<evidence type="ECO:0000259" key="7">
    <source>
        <dbReference type="Pfam" id="PF12698"/>
    </source>
</evidence>
<sequence>MTFIKHLFLFIRNDCKKLQRKWLTLPLLLLFPIIIVALAAVIAISFLSPDEEEPIQVGLVDLDQSEETKLVVKLIEESSQLGNYIHIKKLSDKDAKKNIKDKLSAYITFPKDFTDDLYKGESVALEITGNPNKSMESYLIKELLDSVARHIQAAQANILTINYFAKQLPMDVKTRNDLVYEQFTNFVVYTIGKDKIIDEEAVANLATSSPVHYYGLASWFIVITIWLFVFYTFLTKENETRMKDRMRLYGVTVVQQVLAKIITTVGITLVFSTLAFFALQEIVEITLYTENYLRIATLMLLYSFVFLEIIAIFEILFIEQKLRLLIQSIFTGFVLLLSGAIIPTLYFPLYIQNLLPYSFGNLALHWLQEIILNGRFYADYLPLLFIALSSLFVLLGISVWKERVFK</sequence>
<dbReference type="EMBL" id="BMFR01000001">
    <property type="protein sequence ID" value="GGG62084.1"/>
    <property type="molecule type" value="Genomic_DNA"/>
</dbReference>
<evidence type="ECO:0000256" key="6">
    <source>
        <dbReference type="SAM" id="Phobius"/>
    </source>
</evidence>
<evidence type="ECO:0000256" key="3">
    <source>
        <dbReference type="ARBA" id="ARBA00022692"/>
    </source>
</evidence>
<dbReference type="GO" id="GO:0005886">
    <property type="term" value="C:plasma membrane"/>
    <property type="evidence" value="ECO:0007669"/>
    <property type="project" value="UniProtKB-SubCell"/>
</dbReference>
<comment type="caution">
    <text evidence="8">The sequence shown here is derived from an EMBL/GenBank/DDBJ whole genome shotgun (WGS) entry which is preliminary data.</text>
</comment>
<dbReference type="Gene3D" id="3.40.1710.10">
    <property type="entry name" value="abc type-2 transporter like domain"/>
    <property type="match status" value="1"/>
</dbReference>
<reference evidence="8" key="2">
    <citation type="submission" date="2020-09" db="EMBL/GenBank/DDBJ databases">
        <authorList>
            <person name="Sun Q."/>
            <person name="Zhou Y."/>
        </authorList>
    </citation>
    <scope>NUCLEOTIDE SEQUENCE</scope>
    <source>
        <strain evidence="8">CGMCC 1.12754</strain>
    </source>
</reference>
<organism evidence="8 9">
    <name type="scientific">Virgibacillus oceani</name>
    <dbReference type="NCBI Taxonomy" id="1479511"/>
    <lineage>
        <taxon>Bacteria</taxon>
        <taxon>Bacillati</taxon>
        <taxon>Bacillota</taxon>
        <taxon>Bacilli</taxon>
        <taxon>Bacillales</taxon>
        <taxon>Bacillaceae</taxon>
        <taxon>Virgibacillus</taxon>
    </lineage>
</organism>
<name>A0A917LXG4_9BACI</name>
<feature type="transmembrane region" description="Helical" evidence="6">
    <location>
        <begin position="329"/>
        <end position="351"/>
    </location>
</feature>
<dbReference type="Proteomes" id="UP000622860">
    <property type="component" value="Unassembled WGS sequence"/>
</dbReference>
<feature type="transmembrane region" description="Helical" evidence="6">
    <location>
        <begin position="22"/>
        <end position="47"/>
    </location>
</feature>
<dbReference type="AlphaFoldDB" id="A0A917LXG4"/>
<feature type="transmembrane region" description="Helical" evidence="6">
    <location>
        <begin position="299"/>
        <end position="317"/>
    </location>
</feature>
<evidence type="ECO:0000256" key="4">
    <source>
        <dbReference type="ARBA" id="ARBA00022989"/>
    </source>
</evidence>
<dbReference type="InterPro" id="IPR013525">
    <property type="entry name" value="ABC2_TM"/>
</dbReference>
<keyword evidence="9" id="KW-1185">Reference proteome</keyword>